<dbReference type="NCBIfam" id="NF001750">
    <property type="entry name" value="PRK00476.1"/>
    <property type="match status" value="1"/>
</dbReference>
<dbReference type="InterPro" id="IPR045864">
    <property type="entry name" value="aa-tRNA-synth_II/BPL/LPL"/>
</dbReference>
<dbReference type="GO" id="GO:0005524">
    <property type="term" value="F:ATP binding"/>
    <property type="evidence" value="ECO:0007669"/>
    <property type="project" value="UniProtKB-KW"/>
</dbReference>
<evidence type="ECO:0000256" key="5">
    <source>
        <dbReference type="ARBA" id="ARBA00022917"/>
    </source>
</evidence>
<dbReference type="InterPro" id="IPR004524">
    <property type="entry name" value="Asp-tRNA-ligase_1"/>
</dbReference>
<comment type="similarity">
    <text evidence="1">Belongs to the class-II aminoacyl-tRNA synthetase family. Type 1 subfamily.</text>
</comment>
<dbReference type="PRINTS" id="PR01042">
    <property type="entry name" value="TRNASYNTHASP"/>
</dbReference>
<keyword evidence="6 8" id="KW-0030">Aminoacyl-tRNA synthetase</keyword>
<gene>
    <name evidence="8" type="ORF">P280DRAFT_397179</name>
</gene>
<keyword evidence="5" id="KW-0648">Protein biosynthesis</keyword>
<dbReference type="Gene3D" id="2.40.50.140">
    <property type="entry name" value="Nucleic acid-binding proteins"/>
    <property type="match status" value="1"/>
</dbReference>
<evidence type="ECO:0000313" key="8">
    <source>
        <dbReference type="EMBL" id="KAF2641675.1"/>
    </source>
</evidence>
<dbReference type="InterPro" id="IPR006195">
    <property type="entry name" value="aa-tRNA-synth_II"/>
</dbReference>
<keyword evidence="4" id="KW-0067">ATP-binding</keyword>
<evidence type="ECO:0000256" key="3">
    <source>
        <dbReference type="ARBA" id="ARBA00022741"/>
    </source>
</evidence>
<dbReference type="Pfam" id="PF00152">
    <property type="entry name" value="tRNA-synt_2"/>
    <property type="match status" value="1"/>
</dbReference>
<dbReference type="Proteomes" id="UP000799753">
    <property type="component" value="Unassembled WGS sequence"/>
</dbReference>
<proteinExistence type="inferred from homology"/>
<dbReference type="Gene3D" id="3.30.1360.30">
    <property type="entry name" value="GAD-like domain"/>
    <property type="match status" value="1"/>
</dbReference>
<dbReference type="PROSITE" id="PS50862">
    <property type="entry name" value="AA_TRNA_LIGASE_II"/>
    <property type="match status" value="1"/>
</dbReference>
<dbReference type="InterPro" id="IPR004115">
    <property type="entry name" value="GAD-like_sf"/>
</dbReference>
<keyword evidence="3" id="KW-0547">Nucleotide-binding</keyword>
<dbReference type="NCBIfam" id="TIGR00459">
    <property type="entry name" value="aspS_bact"/>
    <property type="match status" value="1"/>
</dbReference>
<dbReference type="HAMAP" id="MF_00044">
    <property type="entry name" value="Asp_tRNA_synth_type1"/>
    <property type="match status" value="1"/>
</dbReference>
<dbReference type="EMBL" id="MU006782">
    <property type="protein sequence ID" value="KAF2641675.1"/>
    <property type="molecule type" value="Genomic_DNA"/>
</dbReference>
<evidence type="ECO:0000259" key="7">
    <source>
        <dbReference type="PROSITE" id="PS50862"/>
    </source>
</evidence>
<dbReference type="GO" id="GO:0004815">
    <property type="term" value="F:aspartate-tRNA ligase activity"/>
    <property type="evidence" value="ECO:0007669"/>
    <property type="project" value="TreeGrafter"/>
</dbReference>
<feature type="domain" description="Aminoacyl-transfer RNA synthetases class-II family profile" evidence="7">
    <location>
        <begin position="142"/>
        <end position="571"/>
    </location>
</feature>
<dbReference type="PANTHER" id="PTHR22594">
    <property type="entry name" value="ASPARTYL/LYSYL-TRNA SYNTHETASE"/>
    <property type="match status" value="1"/>
</dbReference>
<evidence type="ECO:0000256" key="6">
    <source>
        <dbReference type="ARBA" id="ARBA00023146"/>
    </source>
</evidence>
<dbReference type="InterPro" id="IPR004364">
    <property type="entry name" value="Aa-tRNA-synt_II"/>
</dbReference>
<name>A0A6A6S2B7_9PLEO</name>
<dbReference type="OrthoDB" id="439710at2759"/>
<organism evidence="8 9">
    <name type="scientific">Massarina eburnea CBS 473.64</name>
    <dbReference type="NCBI Taxonomy" id="1395130"/>
    <lineage>
        <taxon>Eukaryota</taxon>
        <taxon>Fungi</taxon>
        <taxon>Dikarya</taxon>
        <taxon>Ascomycota</taxon>
        <taxon>Pezizomycotina</taxon>
        <taxon>Dothideomycetes</taxon>
        <taxon>Pleosporomycetidae</taxon>
        <taxon>Pleosporales</taxon>
        <taxon>Massarineae</taxon>
        <taxon>Massarinaceae</taxon>
        <taxon>Massarina</taxon>
    </lineage>
</organism>
<evidence type="ECO:0000313" key="9">
    <source>
        <dbReference type="Proteomes" id="UP000799753"/>
    </source>
</evidence>
<sequence>GTEVALEGYITTRRNVNKNLSFAVIRNSTQQMSIQLVSTANVEGSSAAEAHARLKTIREWTPVIIKGILQERVVPKGREERLGTSTKDSLREADKREIALTYVLPLNEIPSDVIVKEGAAYGPEQRHLQLRLTPKLRENIMLRHRVTTKARGFLSERGMKDIETPLLFKSTPEGAREFLVPTRNKGLAYALPQSPQQYKQILMASGYDKYFQFAKCFRDEDLRADRQPEFTQLDIEMSFAGEDQVMSMIEDLVTDLWHKELEFKLRPFTRMIYQDAMKYYGSDKPDLRWTPRIYPITHLASQDFVSKVTSLEDPIIDAFKFHPSPEPAVNRKFITDFFDSSEGKPYLNNPDGQPAIFFGDASQPLGGLGPLGHRFAMECPPEVSIDHGDILVIQARPNAPFQGQGSTMLGNLRSALHKAARAQGLGTRPVFRYEFLWVTDFPLFTPSVPGEGQGGLSGLSSTHHPFTAPKTSADVELLLSDPMKSVAAHYDLVVNGVELGGGSRRIHSAGLQEFIFRDILQMKSERIEDFRHLLNVLKSGCPPHAGIALGWDRLCAVMCRTESVRDVIAFPKTGSGEDPLVKAPVRVSGDQWSVYGLKVEE</sequence>
<evidence type="ECO:0000256" key="1">
    <source>
        <dbReference type="ARBA" id="ARBA00006303"/>
    </source>
</evidence>
<dbReference type="GO" id="GO:0005739">
    <property type="term" value="C:mitochondrion"/>
    <property type="evidence" value="ECO:0007669"/>
    <property type="project" value="TreeGrafter"/>
</dbReference>
<accession>A0A6A6S2B7</accession>
<evidence type="ECO:0000256" key="2">
    <source>
        <dbReference type="ARBA" id="ARBA00022598"/>
    </source>
</evidence>
<dbReference type="PANTHER" id="PTHR22594:SF5">
    <property type="entry name" value="ASPARTATE--TRNA LIGASE, MITOCHONDRIAL"/>
    <property type="match status" value="1"/>
</dbReference>
<dbReference type="Gene3D" id="3.30.930.10">
    <property type="entry name" value="Bira Bifunctional Protein, Domain 2"/>
    <property type="match status" value="1"/>
</dbReference>
<reference evidence="8" key="1">
    <citation type="journal article" date="2020" name="Stud. Mycol.">
        <title>101 Dothideomycetes genomes: a test case for predicting lifestyles and emergence of pathogens.</title>
        <authorList>
            <person name="Haridas S."/>
            <person name="Albert R."/>
            <person name="Binder M."/>
            <person name="Bloem J."/>
            <person name="Labutti K."/>
            <person name="Salamov A."/>
            <person name="Andreopoulos B."/>
            <person name="Baker S."/>
            <person name="Barry K."/>
            <person name="Bills G."/>
            <person name="Bluhm B."/>
            <person name="Cannon C."/>
            <person name="Castanera R."/>
            <person name="Culley D."/>
            <person name="Daum C."/>
            <person name="Ezra D."/>
            <person name="Gonzalez J."/>
            <person name="Henrissat B."/>
            <person name="Kuo A."/>
            <person name="Liang C."/>
            <person name="Lipzen A."/>
            <person name="Lutzoni F."/>
            <person name="Magnuson J."/>
            <person name="Mondo S."/>
            <person name="Nolan M."/>
            <person name="Ohm R."/>
            <person name="Pangilinan J."/>
            <person name="Park H.-J."/>
            <person name="Ramirez L."/>
            <person name="Alfaro M."/>
            <person name="Sun H."/>
            <person name="Tritt A."/>
            <person name="Yoshinaga Y."/>
            <person name="Zwiers L.-H."/>
            <person name="Turgeon B."/>
            <person name="Goodwin S."/>
            <person name="Spatafora J."/>
            <person name="Crous P."/>
            <person name="Grigoriev I."/>
        </authorList>
    </citation>
    <scope>NUCLEOTIDE SEQUENCE</scope>
    <source>
        <strain evidence="8">CBS 473.64</strain>
    </source>
</reference>
<evidence type="ECO:0000256" key="4">
    <source>
        <dbReference type="ARBA" id="ARBA00022840"/>
    </source>
</evidence>
<dbReference type="GO" id="GO:0006422">
    <property type="term" value="P:aspartyl-tRNA aminoacylation"/>
    <property type="evidence" value="ECO:0007669"/>
    <property type="project" value="TreeGrafter"/>
</dbReference>
<dbReference type="InterPro" id="IPR012340">
    <property type="entry name" value="NA-bd_OB-fold"/>
</dbReference>
<protein>
    <submittedName>
        <fullName evidence="8">Aspartyl-tRNA synthetase</fullName>
    </submittedName>
</protein>
<keyword evidence="9" id="KW-1185">Reference proteome</keyword>
<dbReference type="SUPFAM" id="SSF50249">
    <property type="entry name" value="Nucleic acid-binding proteins"/>
    <property type="match status" value="1"/>
</dbReference>
<dbReference type="SUPFAM" id="SSF55681">
    <property type="entry name" value="Class II aaRS and biotin synthetases"/>
    <property type="match status" value="1"/>
</dbReference>
<keyword evidence="2" id="KW-0436">Ligase</keyword>
<feature type="non-terminal residue" evidence="8">
    <location>
        <position position="1"/>
    </location>
</feature>
<dbReference type="InterPro" id="IPR002312">
    <property type="entry name" value="Asp/Asn-tRNA-synth_IIb"/>
</dbReference>
<dbReference type="AlphaFoldDB" id="A0A6A6S2B7"/>